<proteinExistence type="predicted"/>
<dbReference type="Proteomes" id="UP000075902">
    <property type="component" value="Unassembled WGS sequence"/>
</dbReference>
<evidence type="ECO:0000256" key="2">
    <source>
        <dbReference type="SAM" id="SignalP"/>
    </source>
</evidence>
<evidence type="ECO:0000256" key="1">
    <source>
        <dbReference type="SAM" id="MobiDB-lite"/>
    </source>
</evidence>
<reference evidence="3" key="2">
    <citation type="submission" date="2020-05" db="UniProtKB">
        <authorList>
            <consortium name="EnsemblMetazoa"/>
        </authorList>
    </citation>
    <scope>IDENTIFICATION</scope>
    <source>
        <strain evidence="3">CM1001059</strain>
    </source>
</reference>
<sequence>MYVSRFLCSFLFLFSFRYFRDAFLFRCVICTLFSTTQKPQQLVGSTRMPVFLSRNARHSRKHTVGKISVNIEGNPATLKELQAGDAGEESSPNSSKNAKASDANSSSSFSSSSTSNGSKQQLSHTNVGGAEGEKQRALNESTSEATGATGKLDNPLWFGGSGVKKAPPPPPERLPCMNGADRNLLYIDDSEQMKVSRTFKTNQVQKKNFTMYRPGALTRSRKSHCRVTTRMNQRFKKVVDTWLDQHVTASQRAMCVDWLLGKRQDLMKNTTSVIVQDNGLSRTPYAPYNRYKVDQIEMMME</sequence>
<feature type="signal peptide" evidence="2">
    <location>
        <begin position="1"/>
        <end position="22"/>
    </location>
</feature>
<feature type="chain" id="PRO_5008138195" description="DUF4817 domain-containing protein" evidence="2">
    <location>
        <begin position="23"/>
        <end position="301"/>
    </location>
</feature>
<evidence type="ECO:0000313" key="3">
    <source>
        <dbReference type="EnsemblMetazoa" id="AMEC020001-PA"/>
    </source>
</evidence>
<dbReference type="STRING" id="34690.A0A182UGI8"/>
<dbReference type="EnsemblMetazoa" id="AMEC020001-RA">
    <property type="protein sequence ID" value="AMEC020001-PA"/>
    <property type="gene ID" value="AMEC020001"/>
</dbReference>
<feature type="compositionally biased region" description="Low complexity" evidence="1">
    <location>
        <begin position="90"/>
        <end position="119"/>
    </location>
</feature>
<organism evidence="3 4">
    <name type="scientific">Anopheles melas</name>
    <dbReference type="NCBI Taxonomy" id="34690"/>
    <lineage>
        <taxon>Eukaryota</taxon>
        <taxon>Metazoa</taxon>
        <taxon>Ecdysozoa</taxon>
        <taxon>Arthropoda</taxon>
        <taxon>Hexapoda</taxon>
        <taxon>Insecta</taxon>
        <taxon>Pterygota</taxon>
        <taxon>Neoptera</taxon>
        <taxon>Endopterygota</taxon>
        <taxon>Diptera</taxon>
        <taxon>Nematocera</taxon>
        <taxon>Culicoidea</taxon>
        <taxon>Culicidae</taxon>
        <taxon>Anophelinae</taxon>
        <taxon>Anopheles</taxon>
    </lineage>
</organism>
<keyword evidence="4" id="KW-1185">Reference proteome</keyword>
<dbReference type="VEuPathDB" id="VectorBase:AMEC020001"/>
<accession>A0A182UGI8</accession>
<protein>
    <recommendedName>
        <fullName evidence="5">DUF4817 domain-containing protein</fullName>
    </recommendedName>
</protein>
<dbReference type="AlphaFoldDB" id="A0A182UGI8"/>
<evidence type="ECO:0000313" key="4">
    <source>
        <dbReference type="Proteomes" id="UP000075902"/>
    </source>
</evidence>
<evidence type="ECO:0008006" key="5">
    <source>
        <dbReference type="Google" id="ProtNLM"/>
    </source>
</evidence>
<name>A0A182UGI8_9DIPT</name>
<keyword evidence="2" id="KW-0732">Signal</keyword>
<feature type="region of interest" description="Disordered" evidence="1">
    <location>
        <begin position="83"/>
        <end position="172"/>
    </location>
</feature>
<reference evidence="4" key="1">
    <citation type="submission" date="2014-01" db="EMBL/GenBank/DDBJ databases">
        <title>The Genome Sequence of Anopheles melas CM1001059_A (V2).</title>
        <authorList>
            <consortium name="The Broad Institute Genomics Platform"/>
            <person name="Neafsey D.E."/>
            <person name="Besansky N."/>
            <person name="Howell P."/>
            <person name="Walton C."/>
            <person name="Young S.K."/>
            <person name="Zeng Q."/>
            <person name="Gargeya S."/>
            <person name="Fitzgerald M."/>
            <person name="Haas B."/>
            <person name="Abouelleil A."/>
            <person name="Allen A.W."/>
            <person name="Alvarado L."/>
            <person name="Arachchi H.M."/>
            <person name="Berlin A.M."/>
            <person name="Chapman S.B."/>
            <person name="Gainer-Dewar J."/>
            <person name="Goldberg J."/>
            <person name="Griggs A."/>
            <person name="Gujja S."/>
            <person name="Hansen M."/>
            <person name="Howarth C."/>
            <person name="Imamovic A."/>
            <person name="Ireland A."/>
            <person name="Larimer J."/>
            <person name="McCowan C."/>
            <person name="Murphy C."/>
            <person name="Pearson M."/>
            <person name="Poon T.W."/>
            <person name="Priest M."/>
            <person name="Roberts A."/>
            <person name="Saif S."/>
            <person name="Shea T."/>
            <person name="Sisk P."/>
            <person name="Sykes S."/>
            <person name="Wortman J."/>
            <person name="Nusbaum C."/>
            <person name="Birren B."/>
        </authorList>
    </citation>
    <scope>NUCLEOTIDE SEQUENCE [LARGE SCALE GENOMIC DNA]</scope>
    <source>
        <strain evidence="4">CM1001059</strain>
    </source>
</reference>